<sequence length="89" mass="10278">MARAFLRSLYDFQSSFPSPFSHRRIPRSARRDIEWWSMFAVNWNGIHFIAPERAIIDVFTDASGTKGIGGILGSDWFSICTPRRSTWHS</sequence>
<protein>
    <submittedName>
        <fullName evidence="1">Uncharacterized protein</fullName>
    </submittedName>
</protein>
<accession>A0AA38PMD6</accession>
<dbReference type="Proteomes" id="UP001163850">
    <property type="component" value="Unassembled WGS sequence"/>
</dbReference>
<gene>
    <name evidence="1" type="ORF">F5890DRAFT_1560717</name>
</gene>
<evidence type="ECO:0000313" key="2">
    <source>
        <dbReference type="Proteomes" id="UP001163850"/>
    </source>
</evidence>
<organism evidence="1 2">
    <name type="scientific">Lentinula detonsa</name>
    <dbReference type="NCBI Taxonomy" id="2804962"/>
    <lineage>
        <taxon>Eukaryota</taxon>
        <taxon>Fungi</taxon>
        <taxon>Dikarya</taxon>
        <taxon>Basidiomycota</taxon>
        <taxon>Agaricomycotina</taxon>
        <taxon>Agaricomycetes</taxon>
        <taxon>Agaricomycetidae</taxon>
        <taxon>Agaricales</taxon>
        <taxon>Marasmiineae</taxon>
        <taxon>Omphalotaceae</taxon>
        <taxon>Lentinula</taxon>
    </lineage>
</organism>
<dbReference type="AlphaFoldDB" id="A0AA38PMD6"/>
<evidence type="ECO:0000313" key="1">
    <source>
        <dbReference type="EMBL" id="KAJ3978253.1"/>
    </source>
</evidence>
<proteinExistence type="predicted"/>
<dbReference type="EMBL" id="MU803564">
    <property type="protein sequence ID" value="KAJ3978253.1"/>
    <property type="molecule type" value="Genomic_DNA"/>
</dbReference>
<comment type="caution">
    <text evidence="1">The sequence shown here is derived from an EMBL/GenBank/DDBJ whole genome shotgun (WGS) entry which is preliminary data.</text>
</comment>
<name>A0AA38PMD6_9AGAR</name>
<reference evidence="1" key="1">
    <citation type="submission" date="2022-08" db="EMBL/GenBank/DDBJ databases">
        <authorList>
            <consortium name="DOE Joint Genome Institute"/>
            <person name="Min B."/>
            <person name="Riley R."/>
            <person name="Sierra-Patev S."/>
            <person name="Naranjo-Ortiz M."/>
            <person name="Looney B."/>
            <person name="Konkel Z."/>
            <person name="Slot J.C."/>
            <person name="Sakamoto Y."/>
            <person name="Steenwyk J.L."/>
            <person name="Rokas A."/>
            <person name="Carro J."/>
            <person name="Camarero S."/>
            <person name="Ferreira P."/>
            <person name="Molpeceres G."/>
            <person name="Ruiz-Duenas F.J."/>
            <person name="Serrano A."/>
            <person name="Henrissat B."/>
            <person name="Drula E."/>
            <person name="Hughes K.W."/>
            <person name="Mata J.L."/>
            <person name="Ishikawa N.K."/>
            <person name="Vargas-Isla R."/>
            <person name="Ushijima S."/>
            <person name="Smith C.A."/>
            <person name="Ahrendt S."/>
            <person name="Andreopoulos W."/>
            <person name="He G."/>
            <person name="Labutti K."/>
            <person name="Lipzen A."/>
            <person name="Ng V."/>
            <person name="Sandor L."/>
            <person name="Barry K."/>
            <person name="Martinez A.T."/>
            <person name="Xiao Y."/>
            <person name="Gibbons J.G."/>
            <person name="Terashima K."/>
            <person name="Hibbett D.S."/>
            <person name="Grigoriev I.V."/>
        </authorList>
    </citation>
    <scope>NUCLEOTIDE SEQUENCE</scope>
    <source>
        <strain evidence="1">TFB7829</strain>
    </source>
</reference>